<name>A0A4R6M3E1_9GAMM</name>
<comment type="caution">
    <text evidence="3">The sequence shown here is derived from an EMBL/GenBank/DDBJ whole genome shotgun (WGS) entry which is preliminary data.</text>
</comment>
<dbReference type="AlphaFoldDB" id="A0A4R6M3E1"/>
<protein>
    <submittedName>
        <fullName evidence="3">YHS domain-containing protein</fullName>
    </submittedName>
</protein>
<evidence type="ECO:0000256" key="1">
    <source>
        <dbReference type="SAM" id="SignalP"/>
    </source>
</evidence>
<proteinExistence type="predicted"/>
<keyword evidence="4" id="KW-1185">Reference proteome</keyword>
<dbReference type="RefSeq" id="WP_133504859.1">
    <property type="nucleotide sequence ID" value="NZ_SNXC01000015.1"/>
</dbReference>
<dbReference type="EMBL" id="SNXC01000015">
    <property type="protein sequence ID" value="TDO95787.1"/>
    <property type="molecule type" value="Genomic_DNA"/>
</dbReference>
<evidence type="ECO:0000313" key="4">
    <source>
        <dbReference type="Proteomes" id="UP000294656"/>
    </source>
</evidence>
<sequence>MKTVFAALILMMSTFSFAQSEVYTGYFSSKAVGGYDTVAYFTEGEPVEGKSEFQTKYKGANWYFASQMNLDLFKQDPEKYAPQYGGYCAWAVSAKNDFAKGDPEHWSIVNGKLYLNYNQNIKDKWNQDVPGHIAQGDKNWPTLIAK</sequence>
<keyword evidence="1" id="KW-0732">Signal</keyword>
<dbReference type="Pfam" id="PF04945">
    <property type="entry name" value="YHS"/>
    <property type="match status" value="1"/>
</dbReference>
<evidence type="ECO:0000259" key="2">
    <source>
        <dbReference type="Pfam" id="PF04945"/>
    </source>
</evidence>
<dbReference type="Proteomes" id="UP000294656">
    <property type="component" value="Unassembled WGS sequence"/>
</dbReference>
<accession>A0A4R6M3E1</accession>
<gene>
    <name evidence="3" type="ORF">DFP79_3143</name>
</gene>
<reference evidence="3 4" key="1">
    <citation type="submission" date="2019-03" db="EMBL/GenBank/DDBJ databases">
        <title>Genomic Encyclopedia of Type Strains, Phase III (KMG-III): the genomes of soil and plant-associated and newly described type strains.</title>
        <authorList>
            <person name="Whitman W."/>
        </authorList>
    </citation>
    <scope>NUCLEOTIDE SEQUENCE [LARGE SCALE GENOMIC DNA]</scope>
    <source>
        <strain evidence="3 4">CECT 7378</strain>
    </source>
</reference>
<feature type="domain" description="YHS" evidence="2">
    <location>
        <begin position="38"/>
        <end position="84"/>
    </location>
</feature>
<dbReference type="OrthoDB" id="344729at2"/>
<organism evidence="3 4">
    <name type="scientific">Marinomonas balearica</name>
    <dbReference type="NCBI Taxonomy" id="491947"/>
    <lineage>
        <taxon>Bacteria</taxon>
        <taxon>Pseudomonadati</taxon>
        <taxon>Pseudomonadota</taxon>
        <taxon>Gammaproteobacteria</taxon>
        <taxon>Oceanospirillales</taxon>
        <taxon>Oceanospirillaceae</taxon>
        <taxon>Marinomonas</taxon>
    </lineage>
</organism>
<evidence type="ECO:0000313" key="3">
    <source>
        <dbReference type="EMBL" id="TDO95787.1"/>
    </source>
</evidence>
<feature type="chain" id="PRO_5020605497" evidence="1">
    <location>
        <begin position="19"/>
        <end position="146"/>
    </location>
</feature>
<feature type="signal peptide" evidence="1">
    <location>
        <begin position="1"/>
        <end position="18"/>
    </location>
</feature>
<dbReference type="NCBIfam" id="NF041384">
    <property type="entry name" value="YHS_seleno_dom"/>
    <property type="match status" value="1"/>
</dbReference>
<dbReference type="InterPro" id="IPR007029">
    <property type="entry name" value="YHS_dom"/>
</dbReference>